<gene>
    <name evidence="1" type="ORF">LTRI10_LOCUS41065</name>
</gene>
<reference evidence="1 2" key="1">
    <citation type="submission" date="2024-04" db="EMBL/GenBank/DDBJ databases">
        <authorList>
            <person name="Fracassetti M."/>
        </authorList>
    </citation>
    <scope>NUCLEOTIDE SEQUENCE [LARGE SCALE GENOMIC DNA]</scope>
</reference>
<accession>A0AAV2FTK2</accession>
<evidence type="ECO:0008006" key="3">
    <source>
        <dbReference type="Google" id="ProtNLM"/>
    </source>
</evidence>
<sequence>MSGSVNFYGGGMCTIQQDYEGRYIDVENEGVREQNNILDQSLLLSFEPKGNIFFTRELIPYFWKWAIRYWAIDDNHALEDRSDGSWLLICPLALDVIRIRKIERVQYKDFIIRLNSRKTFDNHTMESLTWILVFNIPLHLKSFDLLKTIGNFCGSFIELDWDSGFLPYVRIRIKKSPSLPELILINHGSVIYHAKIMVPPPVV</sequence>
<organism evidence="1 2">
    <name type="scientific">Linum trigynum</name>
    <dbReference type="NCBI Taxonomy" id="586398"/>
    <lineage>
        <taxon>Eukaryota</taxon>
        <taxon>Viridiplantae</taxon>
        <taxon>Streptophyta</taxon>
        <taxon>Embryophyta</taxon>
        <taxon>Tracheophyta</taxon>
        <taxon>Spermatophyta</taxon>
        <taxon>Magnoliopsida</taxon>
        <taxon>eudicotyledons</taxon>
        <taxon>Gunneridae</taxon>
        <taxon>Pentapetalae</taxon>
        <taxon>rosids</taxon>
        <taxon>fabids</taxon>
        <taxon>Malpighiales</taxon>
        <taxon>Linaceae</taxon>
        <taxon>Linum</taxon>
    </lineage>
</organism>
<dbReference type="Proteomes" id="UP001497516">
    <property type="component" value="Chromosome 7"/>
</dbReference>
<keyword evidence="2" id="KW-1185">Reference proteome</keyword>
<dbReference type="AlphaFoldDB" id="A0AAV2FTK2"/>
<dbReference type="EMBL" id="OZ034820">
    <property type="protein sequence ID" value="CAL1400978.1"/>
    <property type="molecule type" value="Genomic_DNA"/>
</dbReference>
<proteinExistence type="predicted"/>
<protein>
    <recommendedName>
        <fullName evidence="3">DUF4283 domain-containing protein</fullName>
    </recommendedName>
</protein>
<name>A0AAV2FTK2_9ROSI</name>
<evidence type="ECO:0000313" key="1">
    <source>
        <dbReference type="EMBL" id="CAL1400978.1"/>
    </source>
</evidence>
<evidence type="ECO:0000313" key="2">
    <source>
        <dbReference type="Proteomes" id="UP001497516"/>
    </source>
</evidence>